<dbReference type="Proteomes" id="UP000525078">
    <property type="component" value="Unassembled WGS sequence"/>
</dbReference>
<dbReference type="EMBL" id="JAATIP010000160">
    <property type="protein sequence ID" value="KAF4365254.1"/>
    <property type="molecule type" value="Genomic_DNA"/>
</dbReference>
<dbReference type="Proteomes" id="UP000583929">
    <property type="component" value="Unassembled WGS sequence"/>
</dbReference>
<dbReference type="AlphaFoldDB" id="A0A7J6F3F9"/>
<dbReference type="PANTHER" id="PTHR36806">
    <property type="entry name" value="ADENINE PHOSPHORIBOSYLTRANSFERASE"/>
    <property type="match status" value="1"/>
</dbReference>
<sequence>MAFWNNGPKKIMSSQLKFPIPISDLPTISMANQTLALIAILLLTAAPVSESISYTQYRTLFSLSHTLLTRVANLRAARGDISGANRARTMAEKLERGMGLGFWRFMWSAGWDYVTNYAWRDLSYTELFGAVSDSNELLKWLGELSRAESAGERAAWIGRNYQNVLRVSSSMISRLLKVFRQSKRGTLREVVKTVQREVVDGGLLRDCLELGTNDLKGLIQILKDMGLQYASNTDHTNSDL</sequence>
<name>A0A7J6F3F9_CANSA</name>
<reference evidence="3 4" key="1">
    <citation type="journal article" date="2020" name="bioRxiv">
        <title>Sequence and annotation of 42 cannabis genomes reveals extensive copy number variation in cannabinoid synthesis and pathogen resistance genes.</title>
        <authorList>
            <person name="Mckernan K.J."/>
            <person name="Helbert Y."/>
            <person name="Kane L.T."/>
            <person name="Ebling H."/>
            <person name="Zhang L."/>
            <person name="Liu B."/>
            <person name="Eaton Z."/>
            <person name="Mclaughlin S."/>
            <person name="Kingan S."/>
            <person name="Baybayan P."/>
            <person name="Concepcion G."/>
            <person name="Jordan M."/>
            <person name="Riva A."/>
            <person name="Barbazuk W."/>
            <person name="Harkins T."/>
        </authorList>
    </citation>
    <scope>NUCLEOTIDE SEQUENCE [LARGE SCALE GENOMIC DNA]</scope>
    <source>
        <strain evidence="3 4">cv. Jamaican Lion 4</strain>
        <strain evidence="1">Father</strain>
        <strain evidence="2">Mother</strain>
        <tissue evidence="2">Leaf</tissue>
    </source>
</reference>
<keyword evidence="4" id="KW-1185">Reference proteome</keyword>
<accession>A0A7J6F3F9</accession>
<evidence type="ECO:0000313" key="1">
    <source>
        <dbReference type="EMBL" id="KAF4360576.1"/>
    </source>
</evidence>
<evidence type="ECO:0000313" key="3">
    <source>
        <dbReference type="Proteomes" id="UP000525078"/>
    </source>
</evidence>
<protein>
    <submittedName>
        <fullName evidence="2">Uncharacterized protein</fullName>
    </submittedName>
</protein>
<gene>
    <name evidence="2" type="ORF">F8388_017820</name>
    <name evidence="1" type="ORF">G4B88_015847</name>
</gene>
<evidence type="ECO:0000313" key="4">
    <source>
        <dbReference type="Proteomes" id="UP000583929"/>
    </source>
</evidence>
<organism evidence="2 3">
    <name type="scientific">Cannabis sativa</name>
    <name type="common">Hemp</name>
    <name type="synonym">Marijuana</name>
    <dbReference type="NCBI Taxonomy" id="3483"/>
    <lineage>
        <taxon>Eukaryota</taxon>
        <taxon>Viridiplantae</taxon>
        <taxon>Streptophyta</taxon>
        <taxon>Embryophyta</taxon>
        <taxon>Tracheophyta</taxon>
        <taxon>Spermatophyta</taxon>
        <taxon>Magnoliopsida</taxon>
        <taxon>eudicotyledons</taxon>
        <taxon>Gunneridae</taxon>
        <taxon>Pentapetalae</taxon>
        <taxon>rosids</taxon>
        <taxon>fabids</taxon>
        <taxon>Rosales</taxon>
        <taxon>Cannabaceae</taxon>
        <taxon>Cannabis</taxon>
    </lineage>
</organism>
<comment type="caution">
    <text evidence="2">The sequence shown here is derived from an EMBL/GenBank/DDBJ whole genome shotgun (WGS) entry which is preliminary data.</text>
</comment>
<evidence type="ECO:0000313" key="2">
    <source>
        <dbReference type="EMBL" id="KAF4365254.1"/>
    </source>
</evidence>
<proteinExistence type="predicted"/>
<dbReference type="EMBL" id="JAATIQ010000346">
    <property type="protein sequence ID" value="KAF4360576.1"/>
    <property type="molecule type" value="Genomic_DNA"/>
</dbReference>